<dbReference type="PRINTS" id="PR00039">
    <property type="entry name" value="HTHLYSR"/>
</dbReference>
<dbReference type="AlphaFoldDB" id="A0A5J6MRG2"/>
<dbReference type="GO" id="GO:0005829">
    <property type="term" value="C:cytosol"/>
    <property type="evidence" value="ECO:0007669"/>
    <property type="project" value="TreeGrafter"/>
</dbReference>
<evidence type="ECO:0000313" key="7">
    <source>
        <dbReference type="Proteomes" id="UP000325797"/>
    </source>
</evidence>
<dbReference type="GO" id="GO:0003700">
    <property type="term" value="F:DNA-binding transcription factor activity"/>
    <property type="evidence" value="ECO:0007669"/>
    <property type="project" value="InterPro"/>
</dbReference>
<evidence type="ECO:0000256" key="2">
    <source>
        <dbReference type="ARBA" id="ARBA00023015"/>
    </source>
</evidence>
<dbReference type="SUPFAM" id="SSF53850">
    <property type="entry name" value="Periplasmic binding protein-like II"/>
    <property type="match status" value="1"/>
</dbReference>
<dbReference type="Gene3D" id="1.10.10.10">
    <property type="entry name" value="Winged helix-like DNA-binding domain superfamily/Winged helix DNA-binding domain"/>
    <property type="match status" value="1"/>
</dbReference>
<evidence type="ECO:0000256" key="1">
    <source>
        <dbReference type="ARBA" id="ARBA00009437"/>
    </source>
</evidence>
<dbReference type="OrthoDB" id="9775392at2"/>
<dbReference type="EMBL" id="CP042582">
    <property type="protein sequence ID" value="QEX20272.1"/>
    <property type="molecule type" value="Genomic_DNA"/>
</dbReference>
<dbReference type="InterPro" id="IPR036390">
    <property type="entry name" value="WH_DNA-bd_sf"/>
</dbReference>
<dbReference type="SUPFAM" id="SSF46785">
    <property type="entry name" value="Winged helix' DNA-binding domain"/>
    <property type="match status" value="1"/>
</dbReference>
<dbReference type="KEGG" id="hadh:FRZ61_01890"/>
<dbReference type="GO" id="GO:0003677">
    <property type="term" value="F:DNA binding"/>
    <property type="evidence" value="ECO:0007669"/>
    <property type="project" value="UniProtKB-KW"/>
</dbReference>
<dbReference type="InterPro" id="IPR005119">
    <property type="entry name" value="LysR_subst-bd"/>
</dbReference>
<dbReference type="CDD" id="cd05466">
    <property type="entry name" value="PBP2_LTTR_substrate"/>
    <property type="match status" value="1"/>
</dbReference>
<sequence>MLLRQLEYLVTLARERHFGRAATACHVTQPTLSAAIRELESELGVLIVERGQRFRGLTPEGERIVEWAHRILADRDAMHQEVALLKEGLSGHLTIGVIPTALAALGLLTTPFRHLYPRVHLTVLSMSSIEIQRGLDNFEIDAALTYLDNEPLLRVRSVALYRERYYLVTGDPDLFTGHREVSWAEAAAVPLCLLTPDMQNRRIINHAFEEAGALPVPVVESDSILGLYTHVRSGLAAILSQASLHLLGQPHWLRALPLASPRPERAIGLVYPDRDPLQPTARALVEVAQTLDIDETLRSVDEAHG</sequence>
<accession>A0A5J6MRG2</accession>
<dbReference type="Gene3D" id="3.40.190.290">
    <property type="match status" value="1"/>
</dbReference>
<dbReference type="PANTHER" id="PTHR30419">
    <property type="entry name" value="HTH-TYPE TRANSCRIPTIONAL REGULATOR YBHD"/>
    <property type="match status" value="1"/>
</dbReference>
<dbReference type="FunFam" id="1.10.10.10:FF:000001">
    <property type="entry name" value="LysR family transcriptional regulator"/>
    <property type="match status" value="1"/>
</dbReference>
<protein>
    <submittedName>
        <fullName evidence="6">LysR family transcriptional regulator</fullName>
    </submittedName>
</protein>
<name>A0A5J6MRG2_9PROT</name>
<proteinExistence type="inferred from homology"/>
<evidence type="ECO:0000259" key="5">
    <source>
        <dbReference type="PROSITE" id="PS50931"/>
    </source>
</evidence>
<dbReference type="Pfam" id="PF00126">
    <property type="entry name" value="HTH_1"/>
    <property type="match status" value="1"/>
</dbReference>
<dbReference type="InterPro" id="IPR000847">
    <property type="entry name" value="LysR_HTH_N"/>
</dbReference>
<dbReference type="PROSITE" id="PS50931">
    <property type="entry name" value="HTH_LYSR"/>
    <property type="match status" value="1"/>
</dbReference>
<feature type="domain" description="HTH lysR-type" evidence="5">
    <location>
        <begin position="1"/>
        <end position="58"/>
    </location>
</feature>
<keyword evidence="7" id="KW-1185">Reference proteome</keyword>
<evidence type="ECO:0000313" key="6">
    <source>
        <dbReference type="EMBL" id="QEX20272.1"/>
    </source>
</evidence>
<dbReference type="PANTHER" id="PTHR30419:SF31">
    <property type="entry name" value="BLR3139 PROTEIN"/>
    <property type="match status" value="1"/>
</dbReference>
<evidence type="ECO:0000256" key="4">
    <source>
        <dbReference type="ARBA" id="ARBA00023163"/>
    </source>
</evidence>
<keyword evidence="3" id="KW-0238">DNA-binding</keyword>
<comment type="similarity">
    <text evidence="1">Belongs to the LysR transcriptional regulatory family.</text>
</comment>
<dbReference type="InterPro" id="IPR050950">
    <property type="entry name" value="HTH-type_LysR_regulators"/>
</dbReference>
<dbReference type="Proteomes" id="UP000325797">
    <property type="component" value="Chromosome"/>
</dbReference>
<gene>
    <name evidence="6" type="ORF">FRZ61_01890</name>
</gene>
<dbReference type="InterPro" id="IPR036388">
    <property type="entry name" value="WH-like_DNA-bd_sf"/>
</dbReference>
<dbReference type="Pfam" id="PF03466">
    <property type="entry name" value="LysR_substrate"/>
    <property type="match status" value="1"/>
</dbReference>
<organism evidence="6 7">
    <name type="scientific">Hypericibacter adhaerens</name>
    <dbReference type="NCBI Taxonomy" id="2602016"/>
    <lineage>
        <taxon>Bacteria</taxon>
        <taxon>Pseudomonadati</taxon>
        <taxon>Pseudomonadota</taxon>
        <taxon>Alphaproteobacteria</taxon>
        <taxon>Rhodospirillales</taxon>
        <taxon>Dongiaceae</taxon>
        <taxon>Hypericibacter</taxon>
    </lineage>
</organism>
<keyword evidence="4" id="KW-0804">Transcription</keyword>
<evidence type="ECO:0000256" key="3">
    <source>
        <dbReference type="ARBA" id="ARBA00023125"/>
    </source>
</evidence>
<keyword evidence="2" id="KW-0805">Transcription regulation</keyword>
<dbReference type="RefSeq" id="WP_151114522.1">
    <property type="nucleotide sequence ID" value="NZ_CP042582.1"/>
</dbReference>
<reference evidence="6 7" key="1">
    <citation type="submission" date="2019-08" db="EMBL/GenBank/DDBJ databases">
        <title>Hyperibacter terrae gen. nov., sp. nov. and Hyperibacter viscosus sp. nov., two new members in the family Rhodospirillaceae isolated from the rhizosphere of Hypericum perforatum.</title>
        <authorList>
            <person name="Noviana Z."/>
        </authorList>
    </citation>
    <scope>NUCLEOTIDE SEQUENCE [LARGE SCALE GENOMIC DNA]</scope>
    <source>
        <strain evidence="6 7">R5959</strain>
    </source>
</reference>